<keyword evidence="3" id="KW-1185">Reference proteome</keyword>
<evidence type="ECO:0000313" key="3">
    <source>
        <dbReference type="Proteomes" id="UP000236664"/>
    </source>
</evidence>
<feature type="compositionally biased region" description="Basic and acidic residues" evidence="1">
    <location>
        <begin position="71"/>
        <end position="103"/>
    </location>
</feature>
<dbReference type="AlphaFoldDB" id="A0A2K0VYC5"/>
<evidence type="ECO:0000313" key="2">
    <source>
        <dbReference type="EMBL" id="PNP75024.1"/>
    </source>
</evidence>
<dbReference type="Proteomes" id="UP000236664">
    <property type="component" value="Unassembled WGS sequence"/>
</dbReference>
<sequence>MIGLGHVFSVTVKLLLDNPKNQFQDWWTENIDWIVDGCRELTSTFGSPDKIEAQEHEELEQAEIDAPFSDVARHETPDRGTRRKARDDGRNEGTIKKQDTGTN</sequence>
<feature type="region of interest" description="Disordered" evidence="1">
    <location>
        <begin position="61"/>
        <end position="103"/>
    </location>
</feature>
<dbReference type="EMBL" id="MTQA01000184">
    <property type="protein sequence ID" value="PNP75024.1"/>
    <property type="molecule type" value="Genomic_DNA"/>
</dbReference>
<accession>A0A2K0VYC5</accession>
<protein>
    <submittedName>
        <fullName evidence="2">Uncharacterized protein</fullName>
    </submittedName>
</protein>
<comment type="caution">
    <text evidence="2">The sequence shown here is derived from an EMBL/GenBank/DDBJ whole genome shotgun (WGS) entry which is preliminary data.</text>
</comment>
<dbReference type="OrthoDB" id="10576223at2759"/>
<name>A0A2K0VYC5_GIBNY</name>
<gene>
    <name evidence="2" type="ORF">FNYG_11672</name>
</gene>
<reference evidence="2 3" key="1">
    <citation type="submission" date="2017-06" db="EMBL/GenBank/DDBJ databases">
        <title>Genome of Fusarium nygamai isolate CS10214.</title>
        <authorList>
            <person name="Gardiner D.M."/>
            <person name="Obanor F."/>
            <person name="Kazan K."/>
        </authorList>
    </citation>
    <scope>NUCLEOTIDE SEQUENCE [LARGE SCALE GENOMIC DNA]</scope>
    <source>
        <strain evidence="2 3">CS10214</strain>
    </source>
</reference>
<proteinExistence type="predicted"/>
<organism evidence="2 3">
    <name type="scientific">Gibberella nygamai</name>
    <name type="common">Bean root rot disease fungus</name>
    <name type="synonym">Fusarium nygamai</name>
    <dbReference type="NCBI Taxonomy" id="42673"/>
    <lineage>
        <taxon>Eukaryota</taxon>
        <taxon>Fungi</taxon>
        <taxon>Dikarya</taxon>
        <taxon>Ascomycota</taxon>
        <taxon>Pezizomycotina</taxon>
        <taxon>Sordariomycetes</taxon>
        <taxon>Hypocreomycetidae</taxon>
        <taxon>Hypocreales</taxon>
        <taxon>Nectriaceae</taxon>
        <taxon>Fusarium</taxon>
        <taxon>Fusarium fujikuroi species complex</taxon>
    </lineage>
</organism>
<evidence type="ECO:0000256" key="1">
    <source>
        <dbReference type="SAM" id="MobiDB-lite"/>
    </source>
</evidence>